<dbReference type="SUPFAM" id="SSF159234">
    <property type="entry name" value="FomD-like"/>
    <property type="match status" value="1"/>
</dbReference>
<evidence type="ECO:0000259" key="4">
    <source>
        <dbReference type="Pfam" id="PF04167"/>
    </source>
</evidence>
<dbReference type="PIRSF" id="PIRSF028345">
    <property type="entry name" value="UCP028345"/>
    <property type="match status" value="1"/>
</dbReference>
<dbReference type="NCBIfam" id="NF010183">
    <property type="entry name" value="PRK13662.1"/>
    <property type="match status" value="1"/>
</dbReference>
<keyword evidence="2" id="KW-0378">Hydrolase</keyword>
<feature type="domain" description="DUF402" evidence="4">
    <location>
        <begin position="18"/>
        <end position="156"/>
    </location>
</feature>
<protein>
    <recommendedName>
        <fullName evidence="4">DUF402 domain-containing protein</fullName>
    </recommendedName>
</protein>
<evidence type="ECO:0000313" key="6">
    <source>
        <dbReference type="Proteomes" id="UP000295416"/>
    </source>
</evidence>
<dbReference type="InterPro" id="IPR035930">
    <property type="entry name" value="FomD-like_sf"/>
</dbReference>
<evidence type="ECO:0000256" key="1">
    <source>
        <dbReference type="ARBA" id="ARBA00022723"/>
    </source>
</evidence>
<proteinExistence type="predicted"/>
<comment type="caution">
    <text evidence="5">The sequence shown here is derived from an EMBL/GenBank/DDBJ whole genome shotgun (WGS) entry which is preliminary data.</text>
</comment>
<keyword evidence="6" id="KW-1185">Reference proteome</keyword>
<dbReference type="PANTHER" id="PTHR39159">
    <property type="match status" value="1"/>
</dbReference>
<dbReference type="Gene3D" id="2.40.380.10">
    <property type="entry name" value="FomD-like"/>
    <property type="match status" value="1"/>
</dbReference>
<organism evidence="5 6">
    <name type="scientific">Scopulibacillus darangshiensis</name>
    <dbReference type="NCBI Taxonomy" id="442528"/>
    <lineage>
        <taxon>Bacteria</taxon>
        <taxon>Bacillati</taxon>
        <taxon>Bacillota</taxon>
        <taxon>Bacilli</taxon>
        <taxon>Bacillales</taxon>
        <taxon>Sporolactobacillaceae</taxon>
        <taxon>Scopulibacillus</taxon>
    </lineage>
</organism>
<dbReference type="InterPro" id="IPR007295">
    <property type="entry name" value="DUF402"/>
</dbReference>
<keyword evidence="1" id="KW-0479">Metal-binding</keyword>
<evidence type="ECO:0000256" key="3">
    <source>
        <dbReference type="ARBA" id="ARBA00022842"/>
    </source>
</evidence>
<evidence type="ECO:0000313" key="5">
    <source>
        <dbReference type="EMBL" id="TCP24555.1"/>
    </source>
</evidence>
<dbReference type="EMBL" id="SLXK01000024">
    <property type="protein sequence ID" value="TCP24555.1"/>
    <property type="molecule type" value="Genomic_DNA"/>
</dbReference>
<accession>A0A4R2NT25</accession>
<reference evidence="5 6" key="1">
    <citation type="submission" date="2019-03" db="EMBL/GenBank/DDBJ databases">
        <title>Genomic Encyclopedia of Type Strains, Phase IV (KMG-IV): sequencing the most valuable type-strain genomes for metagenomic binning, comparative biology and taxonomic classification.</title>
        <authorList>
            <person name="Goeker M."/>
        </authorList>
    </citation>
    <scope>NUCLEOTIDE SEQUENCE [LARGE SCALE GENOMIC DNA]</scope>
    <source>
        <strain evidence="5 6">DSM 19377</strain>
    </source>
</reference>
<evidence type="ECO:0000256" key="2">
    <source>
        <dbReference type="ARBA" id="ARBA00022801"/>
    </source>
</evidence>
<dbReference type="OrthoDB" id="1645325at2"/>
<name>A0A4R2NT25_9BACL</name>
<dbReference type="PANTHER" id="PTHR39159:SF1">
    <property type="entry name" value="UPF0374 PROTEIN YGAC"/>
    <property type="match status" value="1"/>
</dbReference>
<gene>
    <name evidence="5" type="ORF">EV207_12454</name>
</gene>
<sequence length="176" mass="21189">MRFPRVGQNIQIQSYKHDGSLHRVWESTTVLKGTAKTIIGANDQTVVSESDGRQWRTKEPAITYFSTKEWFNIICMIRKDGIHYYCNLGSPVTWDEEALKYIDYDLDIKVFPDMSYKLLDEDEYSLHKRRMNYPKKLDNILKNHVQELIDWIQERKGPFDKKFVDKWYKVYKRVRR</sequence>
<dbReference type="RefSeq" id="WP_132746976.1">
    <property type="nucleotide sequence ID" value="NZ_SLXK01000024.1"/>
</dbReference>
<dbReference type="AlphaFoldDB" id="A0A4R2NT25"/>
<dbReference type="GO" id="GO:0016787">
    <property type="term" value="F:hydrolase activity"/>
    <property type="evidence" value="ECO:0007669"/>
    <property type="project" value="UniProtKB-KW"/>
</dbReference>
<dbReference type="InterPro" id="IPR016882">
    <property type="entry name" value="SA1684"/>
</dbReference>
<keyword evidence="3" id="KW-0460">Magnesium</keyword>
<dbReference type="Proteomes" id="UP000295416">
    <property type="component" value="Unassembled WGS sequence"/>
</dbReference>
<dbReference type="Pfam" id="PF04167">
    <property type="entry name" value="DUF402"/>
    <property type="match status" value="1"/>
</dbReference>
<dbReference type="GO" id="GO:0046872">
    <property type="term" value="F:metal ion binding"/>
    <property type="evidence" value="ECO:0007669"/>
    <property type="project" value="UniProtKB-KW"/>
</dbReference>
<dbReference type="InterPro" id="IPR050212">
    <property type="entry name" value="Ntdp-like"/>
</dbReference>